<comment type="caution">
    <text evidence="2">The sequence shown here is derived from an EMBL/GenBank/DDBJ whole genome shotgun (WGS) entry which is preliminary data.</text>
</comment>
<feature type="region of interest" description="Disordered" evidence="1">
    <location>
        <begin position="32"/>
        <end position="100"/>
    </location>
</feature>
<sequence length="285" mass="30096">MGAGATKNAKAASELDDKLGFDRPAIAHADTHAALNGLLPGDANGAENKHPTTPQKSSQFSGNSKEAFQKRTAGGRGVGGGRARGRGRGGGAPSPEPVKPKTWRERISVAKKNAGTTLTVLDALQGKLIRDVHADFISGLSFVVLSCLGEESSRFIAKNGELHAAAMAVTSVKADLERLIEEKNQSEEAKKLIPLRDGPKSSKKAADNARRVPPRPGEMKAEVKAARKTKLEKKEVPSILPKKSGGKKSLEPLNPADVPTGPPNETDVDAQMLVLETRIADATEK</sequence>
<dbReference type="EMBL" id="LGRX02009213">
    <property type="protein sequence ID" value="KAK3272013.1"/>
    <property type="molecule type" value="Genomic_DNA"/>
</dbReference>
<evidence type="ECO:0000256" key="1">
    <source>
        <dbReference type="SAM" id="MobiDB-lite"/>
    </source>
</evidence>
<feature type="compositionally biased region" description="Basic and acidic residues" evidence="1">
    <location>
        <begin position="197"/>
        <end position="210"/>
    </location>
</feature>
<evidence type="ECO:0000313" key="2">
    <source>
        <dbReference type="EMBL" id="KAK3272013.1"/>
    </source>
</evidence>
<evidence type="ECO:0000313" key="3">
    <source>
        <dbReference type="Proteomes" id="UP001190700"/>
    </source>
</evidence>
<dbReference type="Proteomes" id="UP001190700">
    <property type="component" value="Unassembled WGS sequence"/>
</dbReference>
<gene>
    <name evidence="2" type="ORF">CYMTET_19665</name>
</gene>
<feature type="compositionally biased region" description="Polar residues" evidence="1">
    <location>
        <begin position="51"/>
        <end position="66"/>
    </location>
</feature>
<protein>
    <submittedName>
        <fullName evidence="2">Uncharacterized protein</fullName>
    </submittedName>
</protein>
<accession>A0AAE0L4R2</accession>
<keyword evidence="3" id="KW-1185">Reference proteome</keyword>
<feature type="region of interest" description="Disordered" evidence="1">
    <location>
        <begin position="190"/>
        <end position="269"/>
    </location>
</feature>
<feature type="compositionally biased region" description="Gly residues" evidence="1">
    <location>
        <begin position="74"/>
        <end position="92"/>
    </location>
</feature>
<reference evidence="2 3" key="1">
    <citation type="journal article" date="2015" name="Genome Biol. Evol.">
        <title>Comparative Genomics of a Bacterivorous Green Alga Reveals Evolutionary Causalities and Consequences of Phago-Mixotrophic Mode of Nutrition.</title>
        <authorList>
            <person name="Burns J.A."/>
            <person name="Paasch A."/>
            <person name="Narechania A."/>
            <person name="Kim E."/>
        </authorList>
    </citation>
    <scope>NUCLEOTIDE SEQUENCE [LARGE SCALE GENOMIC DNA]</scope>
    <source>
        <strain evidence="2 3">PLY_AMNH</strain>
    </source>
</reference>
<organism evidence="2 3">
    <name type="scientific">Cymbomonas tetramitiformis</name>
    <dbReference type="NCBI Taxonomy" id="36881"/>
    <lineage>
        <taxon>Eukaryota</taxon>
        <taxon>Viridiplantae</taxon>
        <taxon>Chlorophyta</taxon>
        <taxon>Pyramimonadophyceae</taxon>
        <taxon>Pyramimonadales</taxon>
        <taxon>Pyramimonadaceae</taxon>
        <taxon>Cymbomonas</taxon>
    </lineage>
</organism>
<name>A0AAE0L4R2_9CHLO</name>
<dbReference type="AlphaFoldDB" id="A0AAE0L4R2"/>
<proteinExistence type="predicted"/>